<name>A0A7X2D0M3_9LACT</name>
<comment type="caution">
    <text evidence="2">The sequence shown here is derived from an EMBL/GenBank/DDBJ whole genome shotgun (WGS) entry which is preliminary data.</text>
</comment>
<dbReference type="InterPro" id="IPR013216">
    <property type="entry name" value="Methyltransf_11"/>
</dbReference>
<dbReference type="Pfam" id="PF08241">
    <property type="entry name" value="Methyltransf_11"/>
    <property type="match status" value="1"/>
</dbReference>
<dbReference type="AlphaFoldDB" id="A0A7X2D0M3"/>
<dbReference type="Proteomes" id="UP000439550">
    <property type="component" value="Unassembled WGS sequence"/>
</dbReference>
<dbReference type="SUPFAM" id="SSF53335">
    <property type="entry name" value="S-adenosyl-L-methionine-dependent methyltransferases"/>
    <property type="match status" value="1"/>
</dbReference>
<dbReference type="GO" id="GO:0008757">
    <property type="term" value="F:S-adenosylmethionine-dependent methyltransferase activity"/>
    <property type="evidence" value="ECO:0007669"/>
    <property type="project" value="InterPro"/>
</dbReference>
<dbReference type="InterPro" id="IPR029063">
    <property type="entry name" value="SAM-dependent_MTases_sf"/>
</dbReference>
<evidence type="ECO:0000313" key="2">
    <source>
        <dbReference type="EMBL" id="MQW39621.1"/>
    </source>
</evidence>
<dbReference type="RefSeq" id="WP_153496293.1">
    <property type="nucleotide sequence ID" value="NZ_CAXYUY010000010.1"/>
</dbReference>
<keyword evidence="2" id="KW-0808">Transferase</keyword>
<organism evidence="2 3">
    <name type="scientific">Lactococcus hircilactis</name>
    <dbReference type="NCBI Taxonomy" id="1494462"/>
    <lineage>
        <taxon>Bacteria</taxon>
        <taxon>Bacillati</taxon>
        <taxon>Bacillota</taxon>
        <taxon>Bacilli</taxon>
        <taxon>Lactobacillales</taxon>
        <taxon>Streptococcaceae</taxon>
        <taxon>Lactococcus</taxon>
    </lineage>
</organism>
<feature type="domain" description="Methyltransferase type 11" evidence="1">
    <location>
        <begin position="37"/>
        <end position="128"/>
    </location>
</feature>
<keyword evidence="3" id="KW-1185">Reference proteome</keyword>
<proteinExistence type="predicted"/>
<dbReference type="Gene3D" id="3.40.50.150">
    <property type="entry name" value="Vaccinia Virus protein VP39"/>
    <property type="match status" value="1"/>
</dbReference>
<dbReference type="EMBL" id="WITJ01000008">
    <property type="protein sequence ID" value="MQW39621.1"/>
    <property type="molecule type" value="Genomic_DNA"/>
</dbReference>
<evidence type="ECO:0000313" key="3">
    <source>
        <dbReference type="Proteomes" id="UP000439550"/>
    </source>
</evidence>
<accession>A0A7X2D0M3</accession>
<sequence length="244" mass="27815">MNDQLKHFYEQQSTPWMTLFYRLVAAQLPVCSGKKILDFGAGFGWTANALALNNEVLALEPNLDMVANHCETHPYEMRCGGLSELKKLPAESFDLILCHNVLEYVCDQAERQEILAEFARLVSTDGKISVIKHHFPGAIMQRIVFENHLDEAQMLLDGTANHRSSFGVIHYYDLAVLTENIPLKVDKKYGIGAFNRLQPNAFKNTGDWLEKMFRLEMTCAEKSEFRDIAFFNHLLLQKAKSDEA</sequence>
<gene>
    <name evidence="2" type="ORF">GHI93_06695</name>
</gene>
<protein>
    <submittedName>
        <fullName evidence="2">Methyltransferase domain-containing protein</fullName>
    </submittedName>
</protein>
<dbReference type="GO" id="GO:0032259">
    <property type="term" value="P:methylation"/>
    <property type="evidence" value="ECO:0007669"/>
    <property type="project" value="UniProtKB-KW"/>
</dbReference>
<evidence type="ECO:0000259" key="1">
    <source>
        <dbReference type="Pfam" id="PF08241"/>
    </source>
</evidence>
<dbReference type="CDD" id="cd02440">
    <property type="entry name" value="AdoMet_MTases"/>
    <property type="match status" value="1"/>
</dbReference>
<keyword evidence="2" id="KW-0489">Methyltransferase</keyword>
<dbReference type="OrthoDB" id="4697647at2"/>
<reference evidence="2 3" key="1">
    <citation type="submission" date="2019-10" db="EMBL/GenBank/DDBJ databases">
        <authorList>
            <person name="Dong K."/>
        </authorList>
    </citation>
    <scope>NUCLEOTIDE SEQUENCE [LARGE SCALE GENOMIC DNA]</scope>
    <source>
        <strain evidence="2 3">DSM 28960</strain>
    </source>
</reference>